<accession>A0ABU6K3X7</accession>
<dbReference type="CDD" id="cd03188">
    <property type="entry name" value="GST_C_Beta"/>
    <property type="match status" value="1"/>
</dbReference>
<dbReference type="InterPro" id="IPR004046">
    <property type="entry name" value="GST_C"/>
</dbReference>
<dbReference type="Proteomes" id="UP001331561">
    <property type="component" value="Unassembled WGS sequence"/>
</dbReference>
<dbReference type="RefSeq" id="WP_327599578.1">
    <property type="nucleotide sequence ID" value="NZ_JAYXHS010000002.1"/>
</dbReference>
<feature type="domain" description="GST C-terminal" evidence="2">
    <location>
        <begin position="87"/>
        <end position="202"/>
    </location>
</feature>
<dbReference type="EC" id="2.5.1.18" evidence="3"/>
<keyword evidence="4" id="KW-1185">Reference proteome</keyword>
<dbReference type="SUPFAM" id="SSF52833">
    <property type="entry name" value="Thioredoxin-like"/>
    <property type="match status" value="1"/>
</dbReference>
<dbReference type="InterPro" id="IPR004045">
    <property type="entry name" value="Glutathione_S-Trfase_N"/>
</dbReference>
<dbReference type="InterPro" id="IPR010987">
    <property type="entry name" value="Glutathione-S-Trfase_C-like"/>
</dbReference>
<dbReference type="InterPro" id="IPR036249">
    <property type="entry name" value="Thioredoxin-like_sf"/>
</dbReference>
<evidence type="ECO:0000259" key="1">
    <source>
        <dbReference type="PROSITE" id="PS50404"/>
    </source>
</evidence>
<dbReference type="PANTHER" id="PTHR44051:SF8">
    <property type="entry name" value="GLUTATHIONE S-TRANSFERASE GSTA"/>
    <property type="match status" value="1"/>
</dbReference>
<dbReference type="Gene3D" id="1.20.1050.10">
    <property type="match status" value="1"/>
</dbReference>
<name>A0ABU6K3X7_9RHOO</name>
<sequence>MKLFYAPGVCSLAPHIALREAGLEVELQKVDTKTKAMEGGGNFLEINPKGYVPVLQLDNGTVLTEGPVIGQYIADLKPESKLAPPAGTMERYRLQELLGFLNSEVHKTFGPLFKPTTPNEYKDALRTQLGERFDYLSTQLQGKQWLMGDTFTIADGYLFTLLGWTQWTHIDLKKWPVLADYSARVAARPAVQAALKAEGLLK</sequence>
<dbReference type="PANTHER" id="PTHR44051">
    <property type="entry name" value="GLUTATHIONE S-TRANSFERASE-RELATED"/>
    <property type="match status" value="1"/>
</dbReference>
<protein>
    <submittedName>
        <fullName evidence="3">Glutathione transferase GstA</fullName>
        <ecNumber evidence="3">2.5.1.18</ecNumber>
    </submittedName>
</protein>
<dbReference type="Pfam" id="PF13409">
    <property type="entry name" value="GST_N_2"/>
    <property type="match status" value="1"/>
</dbReference>
<dbReference type="GO" id="GO:0004364">
    <property type="term" value="F:glutathione transferase activity"/>
    <property type="evidence" value="ECO:0007669"/>
    <property type="project" value="UniProtKB-EC"/>
</dbReference>
<dbReference type="CDD" id="cd03057">
    <property type="entry name" value="GST_N_Beta"/>
    <property type="match status" value="1"/>
</dbReference>
<dbReference type="EMBL" id="JAYXHS010000002">
    <property type="protein sequence ID" value="MEC5386619.1"/>
    <property type="molecule type" value="Genomic_DNA"/>
</dbReference>
<dbReference type="InterPro" id="IPR040079">
    <property type="entry name" value="Glutathione_S-Trfase"/>
</dbReference>
<keyword evidence="3" id="KW-0808">Transferase</keyword>
<dbReference type="PROSITE" id="PS50405">
    <property type="entry name" value="GST_CTER"/>
    <property type="match status" value="1"/>
</dbReference>
<dbReference type="SFLD" id="SFLDG00358">
    <property type="entry name" value="Main_(cytGST)"/>
    <property type="match status" value="1"/>
</dbReference>
<feature type="domain" description="GST N-terminal" evidence="1">
    <location>
        <begin position="1"/>
        <end position="81"/>
    </location>
</feature>
<dbReference type="NCBIfam" id="NF007831">
    <property type="entry name" value="PRK10542.1"/>
    <property type="match status" value="1"/>
</dbReference>
<proteinExistence type="predicted"/>
<dbReference type="Gene3D" id="3.40.30.10">
    <property type="entry name" value="Glutaredoxin"/>
    <property type="match status" value="1"/>
</dbReference>
<dbReference type="SFLD" id="SFLDS00019">
    <property type="entry name" value="Glutathione_Transferase_(cytos"/>
    <property type="match status" value="1"/>
</dbReference>
<dbReference type="SFLD" id="SFLDG01150">
    <property type="entry name" value="Main.1:_Beta-like"/>
    <property type="match status" value="1"/>
</dbReference>
<gene>
    <name evidence="3" type="primary">gstA</name>
    <name evidence="3" type="ORF">VVD49_12860</name>
</gene>
<evidence type="ECO:0000259" key="2">
    <source>
        <dbReference type="PROSITE" id="PS50405"/>
    </source>
</evidence>
<dbReference type="PROSITE" id="PS50404">
    <property type="entry name" value="GST_NTER"/>
    <property type="match status" value="1"/>
</dbReference>
<evidence type="ECO:0000313" key="3">
    <source>
        <dbReference type="EMBL" id="MEC5386619.1"/>
    </source>
</evidence>
<organism evidence="3 4">
    <name type="scientific">Uliginosibacterium silvisoli</name>
    <dbReference type="NCBI Taxonomy" id="3114758"/>
    <lineage>
        <taxon>Bacteria</taxon>
        <taxon>Pseudomonadati</taxon>
        <taxon>Pseudomonadota</taxon>
        <taxon>Betaproteobacteria</taxon>
        <taxon>Rhodocyclales</taxon>
        <taxon>Zoogloeaceae</taxon>
        <taxon>Uliginosibacterium</taxon>
    </lineage>
</organism>
<dbReference type="SUPFAM" id="SSF47616">
    <property type="entry name" value="GST C-terminal domain-like"/>
    <property type="match status" value="1"/>
</dbReference>
<reference evidence="3 4" key="1">
    <citation type="submission" date="2024-01" db="EMBL/GenBank/DDBJ databases">
        <title>Uliginosibacterium soil sp. nov.</title>
        <authorList>
            <person name="Lv Y."/>
        </authorList>
    </citation>
    <scope>NUCLEOTIDE SEQUENCE [LARGE SCALE GENOMIC DNA]</scope>
    <source>
        <strain evidence="3 4">H3</strain>
    </source>
</reference>
<dbReference type="Pfam" id="PF00043">
    <property type="entry name" value="GST_C"/>
    <property type="match status" value="1"/>
</dbReference>
<dbReference type="InterPro" id="IPR036282">
    <property type="entry name" value="Glutathione-S-Trfase_C_sf"/>
</dbReference>
<evidence type="ECO:0000313" key="4">
    <source>
        <dbReference type="Proteomes" id="UP001331561"/>
    </source>
</evidence>
<comment type="caution">
    <text evidence="3">The sequence shown here is derived from an EMBL/GenBank/DDBJ whole genome shotgun (WGS) entry which is preliminary data.</text>
</comment>